<evidence type="ECO:0000313" key="2">
    <source>
        <dbReference type="EMBL" id="GKV31350.1"/>
    </source>
</evidence>
<organism evidence="2 3">
    <name type="scientific">Rubroshorea leprosula</name>
    <dbReference type="NCBI Taxonomy" id="152421"/>
    <lineage>
        <taxon>Eukaryota</taxon>
        <taxon>Viridiplantae</taxon>
        <taxon>Streptophyta</taxon>
        <taxon>Embryophyta</taxon>
        <taxon>Tracheophyta</taxon>
        <taxon>Spermatophyta</taxon>
        <taxon>Magnoliopsida</taxon>
        <taxon>eudicotyledons</taxon>
        <taxon>Gunneridae</taxon>
        <taxon>Pentapetalae</taxon>
        <taxon>rosids</taxon>
        <taxon>malvids</taxon>
        <taxon>Malvales</taxon>
        <taxon>Dipterocarpaceae</taxon>
        <taxon>Rubroshorea</taxon>
    </lineage>
</organism>
<name>A0AAV5L2U5_9ROSI</name>
<evidence type="ECO:0000313" key="3">
    <source>
        <dbReference type="Proteomes" id="UP001054252"/>
    </source>
</evidence>
<reference evidence="2 3" key="1">
    <citation type="journal article" date="2021" name="Commun. Biol.">
        <title>The genome of Shorea leprosula (Dipterocarpaceae) highlights the ecological relevance of drought in aseasonal tropical rainforests.</title>
        <authorList>
            <person name="Ng K.K.S."/>
            <person name="Kobayashi M.J."/>
            <person name="Fawcett J.A."/>
            <person name="Hatakeyama M."/>
            <person name="Paape T."/>
            <person name="Ng C.H."/>
            <person name="Ang C.C."/>
            <person name="Tnah L.H."/>
            <person name="Lee C.T."/>
            <person name="Nishiyama T."/>
            <person name="Sese J."/>
            <person name="O'Brien M.J."/>
            <person name="Copetti D."/>
            <person name="Mohd Noor M.I."/>
            <person name="Ong R.C."/>
            <person name="Putra M."/>
            <person name="Sireger I.Z."/>
            <person name="Indrioko S."/>
            <person name="Kosugi Y."/>
            <person name="Izuno A."/>
            <person name="Isagi Y."/>
            <person name="Lee S.L."/>
            <person name="Shimizu K.K."/>
        </authorList>
    </citation>
    <scope>NUCLEOTIDE SEQUENCE [LARGE SCALE GENOMIC DNA]</scope>
    <source>
        <strain evidence="2">214</strain>
    </source>
</reference>
<comment type="caution">
    <text evidence="2">The sequence shown here is derived from an EMBL/GenBank/DDBJ whole genome shotgun (WGS) entry which is preliminary data.</text>
</comment>
<dbReference type="Proteomes" id="UP001054252">
    <property type="component" value="Unassembled WGS sequence"/>
</dbReference>
<dbReference type="AlphaFoldDB" id="A0AAV5L2U5"/>
<protein>
    <submittedName>
        <fullName evidence="2">Uncharacterized protein</fullName>
    </submittedName>
</protein>
<dbReference type="EMBL" id="BPVZ01000091">
    <property type="protein sequence ID" value="GKV31350.1"/>
    <property type="molecule type" value="Genomic_DNA"/>
</dbReference>
<proteinExistence type="predicted"/>
<feature type="compositionally biased region" description="Polar residues" evidence="1">
    <location>
        <begin position="11"/>
        <end position="38"/>
    </location>
</feature>
<evidence type="ECO:0000256" key="1">
    <source>
        <dbReference type="SAM" id="MobiDB-lite"/>
    </source>
</evidence>
<keyword evidence="3" id="KW-1185">Reference proteome</keyword>
<sequence>MSAAVEPITSAIGTGSGSQNFGQDSGSNDVSGGMSTVSPRAANPCAPGVHYPCSYHYAGGPVNVGPGAGGRNMGSASGSCNTFNGQATILSGQRPPHSHC</sequence>
<gene>
    <name evidence="2" type="ORF">SLEP1_g40046</name>
</gene>
<accession>A0AAV5L2U5</accession>
<feature type="region of interest" description="Disordered" evidence="1">
    <location>
        <begin position="1"/>
        <end position="39"/>
    </location>
</feature>